<feature type="compositionally biased region" description="Polar residues" evidence="1">
    <location>
        <begin position="111"/>
        <end position="121"/>
    </location>
</feature>
<comment type="caution">
    <text evidence="2">The sequence shown here is derived from an EMBL/GenBank/DDBJ whole genome shotgun (WGS) entry which is preliminary data.</text>
</comment>
<protein>
    <submittedName>
        <fullName evidence="2">Uncharacterized protein</fullName>
    </submittedName>
</protein>
<evidence type="ECO:0000313" key="2">
    <source>
        <dbReference type="EMBL" id="GIL45148.1"/>
    </source>
</evidence>
<evidence type="ECO:0000313" key="3">
    <source>
        <dbReference type="Proteomes" id="UP000747399"/>
    </source>
</evidence>
<sequence>MVEEDARGGLGANYVPISPPISHLPSPISHLSLPISHLPSPISHLSPLIRGAVSIPSPGNLFPISIKSCVVGASSEETEHDSGTEETEGDERPLPFRTSTPGRGAVPPLSQPSTLAPSRGQSPLVRFPEHSRTTSIPPHPPYPPHP</sequence>
<proteinExistence type="predicted"/>
<dbReference type="EMBL" id="BNCO01000003">
    <property type="protein sequence ID" value="GIL45148.1"/>
    <property type="molecule type" value="Genomic_DNA"/>
</dbReference>
<evidence type="ECO:0000256" key="1">
    <source>
        <dbReference type="SAM" id="MobiDB-lite"/>
    </source>
</evidence>
<accession>A0A8J4AS94</accession>
<feature type="compositionally biased region" description="Acidic residues" evidence="1">
    <location>
        <begin position="76"/>
        <end position="89"/>
    </location>
</feature>
<name>A0A8J4AS94_9CHLO</name>
<dbReference type="AlphaFoldDB" id="A0A8J4AS94"/>
<keyword evidence="3" id="KW-1185">Reference proteome</keyword>
<feature type="compositionally biased region" description="Pro residues" evidence="1">
    <location>
        <begin position="137"/>
        <end position="146"/>
    </location>
</feature>
<feature type="region of interest" description="Disordered" evidence="1">
    <location>
        <begin position="72"/>
        <end position="146"/>
    </location>
</feature>
<organism evidence="2 3">
    <name type="scientific">Volvox africanus</name>
    <dbReference type="NCBI Taxonomy" id="51714"/>
    <lineage>
        <taxon>Eukaryota</taxon>
        <taxon>Viridiplantae</taxon>
        <taxon>Chlorophyta</taxon>
        <taxon>core chlorophytes</taxon>
        <taxon>Chlorophyceae</taxon>
        <taxon>CS clade</taxon>
        <taxon>Chlamydomonadales</taxon>
        <taxon>Volvocaceae</taxon>
        <taxon>Volvox</taxon>
    </lineage>
</organism>
<dbReference type="Proteomes" id="UP000747399">
    <property type="component" value="Unassembled WGS sequence"/>
</dbReference>
<feature type="non-terminal residue" evidence="2">
    <location>
        <position position="146"/>
    </location>
</feature>
<reference evidence="2" key="1">
    <citation type="journal article" date="2021" name="Proc. Natl. Acad. Sci. U.S.A.">
        <title>Three genomes in the algal genus Volvox reveal the fate of a haploid sex-determining region after a transition to homothallism.</title>
        <authorList>
            <person name="Yamamoto K."/>
            <person name="Hamaji T."/>
            <person name="Kawai-Toyooka H."/>
            <person name="Matsuzaki R."/>
            <person name="Takahashi F."/>
            <person name="Nishimura Y."/>
            <person name="Kawachi M."/>
            <person name="Noguchi H."/>
            <person name="Minakuchi Y."/>
            <person name="Umen J.G."/>
            <person name="Toyoda A."/>
            <person name="Nozaki H."/>
        </authorList>
    </citation>
    <scope>NUCLEOTIDE SEQUENCE</scope>
    <source>
        <strain evidence="2">NIES-3780</strain>
    </source>
</reference>
<gene>
    <name evidence="2" type="ORF">Vafri_2476</name>
</gene>